<name>A0ACB8HB97_PSICU</name>
<proteinExistence type="predicted"/>
<organism evidence="1 2">
    <name type="scientific">Psilocybe cubensis</name>
    <name type="common">Psychedelic mushroom</name>
    <name type="synonym">Stropharia cubensis</name>
    <dbReference type="NCBI Taxonomy" id="181762"/>
    <lineage>
        <taxon>Eukaryota</taxon>
        <taxon>Fungi</taxon>
        <taxon>Dikarya</taxon>
        <taxon>Basidiomycota</taxon>
        <taxon>Agaricomycotina</taxon>
        <taxon>Agaricomycetes</taxon>
        <taxon>Agaricomycetidae</taxon>
        <taxon>Agaricales</taxon>
        <taxon>Agaricineae</taxon>
        <taxon>Strophariaceae</taxon>
        <taxon>Psilocybe</taxon>
    </lineage>
</organism>
<dbReference type="EMBL" id="JAFIQS020000002">
    <property type="protein sequence ID" value="KAH9485275.1"/>
    <property type="molecule type" value="Genomic_DNA"/>
</dbReference>
<sequence length="607" mass="63749">MSSKVYVGNLSWNTTDDTLRQAFSDFGQVLDSIVMRDRDTGRSRGFGFVTYSSAQEADAAIGGLNEQELDGRRIKVNLANARGSGGGGGGGYSGGGGYGGGGGGYGGGGYGGGGSSGYGGGNGGYGGGNGGYGGGGGYNQGYGGGNGGYGQASPPQMAGEEYPLPGLPDPGPIITDPNIQPPRPANAWILYRRWKVKQLPPPAPGEPRRNQSDMSTFLAVCWRTEKQEIRDHFDRLADEAKAAHKARYPNYRYQPKKKDENKTSLPKKIKSDRSVSAQSNPGGSKVERPGHPYPSSSRPTRLPPDPFPPSPPLSAASSPGASSSSGYDVQSSPESIVADEASLQELNPATPLVSSPLPPIEDGVATTSAPDAMAQTQNLALQLQQPHHPNGLIDGPWNLSLFQGGSWTSIPYINENIGDQSAAFNFDLPQGSLPVENILPCGHSEHGPHKATCFLATADAEDTTEAQPELDVSLGALHGTFSDFGVESHDYALHNSLLALPDMSLYTQDLHAYNLPADCLSFVTESINNDDYNNSNEASAFFSLSNGNDAFYSQAQGNQASTETEGANSYVPPSGASQSSTRRVGGDWSGFVKEDLYATSPFEVEAS</sequence>
<accession>A0ACB8HB97</accession>
<reference evidence="1" key="1">
    <citation type="submission" date="2021-10" db="EMBL/GenBank/DDBJ databases">
        <title>Psilocybe cubensis genome.</title>
        <authorList>
            <person name="Mckernan K.J."/>
            <person name="Crawford S."/>
            <person name="Trippe A."/>
            <person name="Kane L.T."/>
            <person name="Mclaughlin S."/>
        </authorList>
    </citation>
    <scope>NUCLEOTIDE SEQUENCE</scope>
    <source>
        <strain evidence="1">MGC-MH-2018</strain>
    </source>
</reference>
<gene>
    <name evidence="1" type="ORF">JR316_0002182</name>
</gene>
<dbReference type="Proteomes" id="UP000664032">
    <property type="component" value="Unassembled WGS sequence"/>
</dbReference>
<keyword evidence="2" id="KW-1185">Reference proteome</keyword>
<protein>
    <submittedName>
        <fullName evidence="1">Glycine-rich RNA-binding protein 4, mitochondrial</fullName>
    </submittedName>
</protein>
<evidence type="ECO:0000313" key="2">
    <source>
        <dbReference type="Proteomes" id="UP000664032"/>
    </source>
</evidence>
<evidence type="ECO:0000313" key="1">
    <source>
        <dbReference type="EMBL" id="KAH9485275.1"/>
    </source>
</evidence>
<comment type="caution">
    <text evidence="1">The sequence shown here is derived from an EMBL/GenBank/DDBJ whole genome shotgun (WGS) entry which is preliminary data.</text>
</comment>